<dbReference type="Gene3D" id="3.40.30.10">
    <property type="entry name" value="Glutaredoxin"/>
    <property type="match status" value="1"/>
</dbReference>
<keyword evidence="3" id="KW-1185">Reference proteome</keyword>
<comment type="caution">
    <text evidence="2">The sequence shown here is derived from an EMBL/GenBank/DDBJ whole genome shotgun (WGS) entry which is preliminary data.</text>
</comment>
<sequence>MKKTTDLSEVQMAIQNMETVVVAISMPNCSVCHAVLPQLADLLIHYSFPAYHLDAYETPEVSGAFQVFTSPVILVFHHGKEIARHARFIRFEQLKKNFDQLTDADESRSYESLFSE</sequence>
<feature type="domain" description="Thioredoxin" evidence="1">
    <location>
        <begin position="10"/>
        <end position="95"/>
    </location>
</feature>
<dbReference type="RefSeq" id="WP_086284858.1">
    <property type="nucleotide sequence ID" value="NZ_NGMO01000003.1"/>
</dbReference>
<evidence type="ECO:0000313" key="2">
    <source>
        <dbReference type="EMBL" id="OTP10076.1"/>
    </source>
</evidence>
<dbReference type="Proteomes" id="UP000194933">
    <property type="component" value="Unassembled WGS sequence"/>
</dbReference>
<dbReference type="SUPFAM" id="SSF52833">
    <property type="entry name" value="Thioredoxin-like"/>
    <property type="match status" value="1"/>
</dbReference>
<proteinExistence type="predicted"/>
<dbReference type="EMBL" id="NGMO01000003">
    <property type="protein sequence ID" value="OTP10076.1"/>
    <property type="molecule type" value="Genomic_DNA"/>
</dbReference>
<evidence type="ECO:0000313" key="3">
    <source>
        <dbReference type="Proteomes" id="UP000194933"/>
    </source>
</evidence>
<dbReference type="Pfam" id="PF00085">
    <property type="entry name" value="Thioredoxin"/>
    <property type="match status" value="1"/>
</dbReference>
<dbReference type="InterPro" id="IPR036249">
    <property type="entry name" value="Thioredoxin-like_sf"/>
</dbReference>
<dbReference type="InterPro" id="IPR013766">
    <property type="entry name" value="Thioredoxin_domain"/>
</dbReference>
<dbReference type="AlphaFoldDB" id="A0A242JXN4"/>
<gene>
    <name evidence="2" type="ORF">A5844_001774</name>
</gene>
<protein>
    <recommendedName>
        <fullName evidence="1">Thioredoxin domain-containing protein</fullName>
    </recommendedName>
</protein>
<evidence type="ECO:0000259" key="1">
    <source>
        <dbReference type="Pfam" id="PF00085"/>
    </source>
</evidence>
<organism evidence="2 3">
    <name type="scientific">Candidatus Enterococcus wittei</name>
    <dbReference type="NCBI Taxonomy" id="1987383"/>
    <lineage>
        <taxon>Bacteria</taxon>
        <taxon>Bacillati</taxon>
        <taxon>Bacillota</taxon>
        <taxon>Bacilli</taxon>
        <taxon>Lactobacillales</taxon>
        <taxon>Enterococcaceae</taxon>
        <taxon>Enterococcus</taxon>
    </lineage>
</organism>
<dbReference type="CDD" id="cd02947">
    <property type="entry name" value="TRX_family"/>
    <property type="match status" value="1"/>
</dbReference>
<name>A0A242JXN4_9ENTE</name>
<dbReference type="STRING" id="1987383.A5844_001774"/>
<accession>A0A242JXN4</accession>
<reference evidence="2 3" key="1">
    <citation type="submission" date="2017-05" db="EMBL/GenBank/DDBJ databases">
        <title>The Genome Sequence of Enterococcus sp. 10A9_DIV0425.</title>
        <authorList>
            <consortium name="The Broad Institute Genomics Platform"/>
            <consortium name="The Broad Institute Genomic Center for Infectious Diseases"/>
            <person name="Earl A."/>
            <person name="Manson A."/>
            <person name="Schwartman J."/>
            <person name="Gilmore M."/>
            <person name="Abouelleil A."/>
            <person name="Cao P."/>
            <person name="Chapman S."/>
            <person name="Cusick C."/>
            <person name="Shea T."/>
            <person name="Young S."/>
            <person name="Neafsey D."/>
            <person name="Nusbaum C."/>
            <person name="Birren B."/>
        </authorList>
    </citation>
    <scope>NUCLEOTIDE SEQUENCE [LARGE SCALE GENOMIC DNA]</scope>
    <source>
        <strain evidence="2 3">10A9_DIV0425</strain>
    </source>
</reference>